<accession>A0A2Z6AVC2</accession>
<reference evidence="2 3" key="1">
    <citation type="journal article" date="2018" name="Sci. Adv.">
        <title>Multi-heme cytochromes provide a pathway for survival in energy-limited environments.</title>
        <authorList>
            <person name="Deng X."/>
            <person name="Dohmae N."/>
            <person name="Nealson K.H."/>
            <person name="Hashimoto K."/>
            <person name="Okamoto A."/>
        </authorList>
    </citation>
    <scope>NUCLEOTIDE SEQUENCE [LARGE SCALE GENOMIC DNA]</scope>
    <source>
        <strain evidence="2 3">IS5</strain>
    </source>
</reference>
<dbReference type="KEGG" id="dfl:DFE_0442"/>
<dbReference type="EMBL" id="AP017378">
    <property type="protein sequence ID" value="BBD07168.1"/>
    <property type="molecule type" value="Genomic_DNA"/>
</dbReference>
<evidence type="ECO:0000313" key="3">
    <source>
        <dbReference type="Proteomes" id="UP000269883"/>
    </source>
</evidence>
<organism evidence="2 3">
    <name type="scientific">Desulfovibrio ferrophilus</name>
    <dbReference type="NCBI Taxonomy" id="241368"/>
    <lineage>
        <taxon>Bacteria</taxon>
        <taxon>Pseudomonadati</taxon>
        <taxon>Thermodesulfobacteriota</taxon>
        <taxon>Desulfovibrionia</taxon>
        <taxon>Desulfovibrionales</taxon>
        <taxon>Desulfovibrionaceae</taxon>
        <taxon>Desulfovibrio</taxon>
    </lineage>
</organism>
<dbReference type="InterPro" id="IPR036249">
    <property type="entry name" value="Thioredoxin-like_sf"/>
</dbReference>
<dbReference type="CDD" id="cd02947">
    <property type="entry name" value="TRX_family"/>
    <property type="match status" value="1"/>
</dbReference>
<evidence type="ECO:0000259" key="1">
    <source>
        <dbReference type="Pfam" id="PF00085"/>
    </source>
</evidence>
<dbReference type="Pfam" id="PF00085">
    <property type="entry name" value="Thioredoxin"/>
    <property type="match status" value="1"/>
</dbReference>
<dbReference type="InterPro" id="IPR013766">
    <property type="entry name" value="Thioredoxin_domain"/>
</dbReference>
<feature type="domain" description="Thioredoxin" evidence="1">
    <location>
        <begin position="31"/>
        <end position="84"/>
    </location>
</feature>
<protein>
    <recommendedName>
        <fullName evidence="1">Thioredoxin domain-containing protein</fullName>
    </recommendedName>
</protein>
<proteinExistence type="predicted"/>
<evidence type="ECO:0000313" key="2">
    <source>
        <dbReference type="EMBL" id="BBD07168.1"/>
    </source>
</evidence>
<keyword evidence="3" id="KW-1185">Reference proteome</keyword>
<dbReference type="RefSeq" id="WP_126376136.1">
    <property type="nucleotide sequence ID" value="NZ_AP017378.1"/>
</dbReference>
<dbReference type="SUPFAM" id="SSF52833">
    <property type="entry name" value="Thioredoxin-like"/>
    <property type="match status" value="1"/>
</dbReference>
<dbReference type="Gene3D" id="3.40.30.10">
    <property type="entry name" value="Glutaredoxin"/>
    <property type="match status" value="1"/>
</dbReference>
<sequence length="113" mass="12366">MDELLRFIDGECVIPQLYPEAASRIFPTLITADWCPLSKAAGAFWKEAAHMAGCRLRILQIDSDEGRRVATEENIAGVPCLVLSTSLHVYGLSLSRSDAAALLRREAEIAHAN</sequence>
<dbReference type="Proteomes" id="UP000269883">
    <property type="component" value="Chromosome"/>
</dbReference>
<name>A0A2Z6AVC2_9BACT</name>
<gene>
    <name evidence="2" type="ORF">DFE_0442</name>
</gene>
<dbReference type="AlphaFoldDB" id="A0A2Z6AVC2"/>